<feature type="region of interest" description="Disordered" evidence="18">
    <location>
        <begin position="1"/>
        <end position="37"/>
    </location>
</feature>
<feature type="compositionally biased region" description="Gly residues" evidence="18">
    <location>
        <begin position="841"/>
        <end position="863"/>
    </location>
</feature>
<dbReference type="GO" id="GO:0010276">
    <property type="term" value="F:phytol kinase activity"/>
    <property type="evidence" value="ECO:0007669"/>
    <property type="project" value="UniProtKB-EC"/>
</dbReference>
<dbReference type="Gene3D" id="6.10.140.2220">
    <property type="match status" value="1"/>
</dbReference>
<keyword evidence="13" id="KW-0472">Membrane</keyword>
<protein>
    <recommendedName>
        <fullName evidence="15">phytol kinase</fullName>
        <ecNumber evidence="15">2.7.1.182</ecNumber>
    </recommendedName>
</protein>
<evidence type="ECO:0000256" key="16">
    <source>
        <dbReference type="ARBA" id="ARBA00048889"/>
    </source>
</evidence>
<keyword evidence="12" id="KW-1133">Transmembrane helix</keyword>
<dbReference type="AlphaFoldDB" id="A0A9W6BRG8"/>
<comment type="caution">
    <text evidence="20">The sequence shown here is derived from an EMBL/GenBank/DDBJ whole genome shotgun (WGS) entry which is preliminary data.</text>
</comment>
<evidence type="ECO:0000256" key="9">
    <source>
        <dbReference type="ARBA" id="ARBA00022777"/>
    </source>
</evidence>
<evidence type="ECO:0000313" key="20">
    <source>
        <dbReference type="EMBL" id="GLC56733.1"/>
    </source>
</evidence>
<dbReference type="InterPro" id="IPR002893">
    <property type="entry name" value="Znf_MYND"/>
</dbReference>
<evidence type="ECO:0000256" key="5">
    <source>
        <dbReference type="ARBA" id="ARBA00022679"/>
    </source>
</evidence>
<dbReference type="PROSITE" id="PS50865">
    <property type="entry name" value="ZF_MYND_2"/>
    <property type="match status" value="1"/>
</dbReference>
<evidence type="ECO:0000256" key="7">
    <source>
        <dbReference type="ARBA" id="ARBA00022723"/>
    </source>
</evidence>
<feature type="compositionally biased region" description="Polar residues" evidence="18">
    <location>
        <begin position="332"/>
        <end position="341"/>
    </location>
</feature>
<comment type="catalytic activity">
    <reaction evidence="16">
        <text>phytol + CTP = phytyl phosphate + CDP + H(+)</text>
        <dbReference type="Rhea" id="RHEA:38055"/>
        <dbReference type="ChEBI" id="CHEBI:15378"/>
        <dbReference type="ChEBI" id="CHEBI:17327"/>
        <dbReference type="ChEBI" id="CHEBI:37563"/>
        <dbReference type="ChEBI" id="CHEBI:58069"/>
        <dbReference type="ChEBI" id="CHEBI:75483"/>
        <dbReference type="EC" id="2.7.1.182"/>
    </reaction>
</comment>
<name>A0A9W6BRG8_9CHLO</name>
<evidence type="ECO:0000256" key="14">
    <source>
        <dbReference type="ARBA" id="ARBA00024015"/>
    </source>
</evidence>
<evidence type="ECO:0000256" key="3">
    <source>
        <dbReference type="ARBA" id="ARBA00022528"/>
    </source>
</evidence>
<dbReference type="InterPro" id="IPR039606">
    <property type="entry name" value="Phytol/farnesol_kinase"/>
</dbReference>
<dbReference type="GO" id="GO:0016020">
    <property type="term" value="C:membrane"/>
    <property type="evidence" value="ECO:0007669"/>
    <property type="project" value="UniProtKB-SubCell"/>
</dbReference>
<dbReference type="OrthoDB" id="9922773at2759"/>
<feature type="compositionally biased region" description="Polar residues" evidence="18">
    <location>
        <begin position="1"/>
        <end position="10"/>
    </location>
</feature>
<evidence type="ECO:0000256" key="10">
    <source>
        <dbReference type="ARBA" id="ARBA00022833"/>
    </source>
</evidence>
<evidence type="ECO:0000256" key="17">
    <source>
        <dbReference type="PROSITE-ProRule" id="PRU00134"/>
    </source>
</evidence>
<evidence type="ECO:0000256" key="1">
    <source>
        <dbReference type="ARBA" id="ARBA00004508"/>
    </source>
</evidence>
<evidence type="ECO:0000256" key="13">
    <source>
        <dbReference type="ARBA" id="ARBA00023136"/>
    </source>
</evidence>
<dbReference type="GO" id="GO:0009507">
    <property type="term" value="C:chloroplast"/>
    <property type="evidence" value="ECO:0007669"/>
    <property type="project" value="UniProtKB-SubCell"/>
</dbReference>
<dbReference type="PANTHER" id="PTHR32523">
    <property type="entry name" value="PHYTOL KINASE 1, CHLOROPLASTIC"/>
    <property type="match status" value="1"/>
</dbReference>
<keyword evidence="3" id="KW-0150">Chloroplast</keyword>
<evidence type="ECO:0000256" key="12">
    <source>
        <dbReference type="ARBA" id="ARBA00022989"/>
    </source>
</evidence>
<dbReference type="PANTHER" id="PTHR32523:SF8">
    <property type="entry name" value="DOLICHOL KINASE"/>
    <property type="match status" value="1"/>
</dbReference>
<keyword evidence="4" id="KW-0934">Plastid</keyword>
<dbReference type="EC" id="2.7.1.182" evidence="15"/>
<proteinExistence type="inferred from homology"/>
<accession>A0A9W6BRG8</accession>
<reference evidence="20 21" key="1">
    <citation type="journal article" date="2023" name="Commun. Biol.">
        <title>Reorganization of the ancestral sex-determining regions during the evolution of trioecy in Pleodorina starrii.</title>
        <authorList>
            <person name="Takahashi K."/>
            <person name="Suzuki S."/>
            <person name="Kawai-Toyooka H."/>
            <person name="Yamamoto K."/>
            <person name="Hamaji T."/>
            <person name="Ootsuki R."/>
            <person name="Yamaguchi H."/>
            <person name="Kawachi M."/>
            <person name="Higashiyama T."/>
            <person name="Nozaki H."/>
        </authorList>
    </citation>
    <scope>NUCLEOTIDE SEQUENCE [LARGE SCALE GENOMIC DNA]</scope>
    <source>
        <strain evidence="20 21">NIES-4479</strain>
    </source>
</reference>
<keyword evidence="9" id="KW-0418">Kinase</keyword>
<dbReference type="Proteomes" id="UP001165080">
    <property type="component" value="Unassembled WGS sequence"/>
</dbReference>
<comment type="similarity">
    <text evidence="2">Belongs to the polyprenol kinase family.</text>
</comment>
<dbReference type="Pfam" id="PF01753">
    <property type="entry name" value="zf-MYND"/>
    <property type="match status" value="1"/>
</dbReference>
<evidence type="ECO:0000256" key="4">
    <source>
        <dbReference type="ARBA" id="ARBA00022640"/>
    </source>
</evidence>
<evidence type="ECO:0000256" key="18">
    <source>
        <dbReference type="SAM" id="MobiDB-lite"/>
    </source>
</evidence>
<gene>
    <name evidence="20" type="primary">PLEST007364</name>
    <name evidence="20" type="ORF">PLESTB_001139900</name>
</gene>
<keyword evidence="10" id="KW-0862">Zinc</keyword>
<evidence type="ECO:0000313" key="21">
    <source>
        <dbReference type="Proteomes" id="UP001165080"/>
    </source>
</evidence>
<feature type="region of interest" description="Disordered" evidence="18">
    <location>
        <begin position="331"/>
        <end position="360"/>
    </location>
</feature>
<keyword evidence="5" id="KW-0808">Transferase</keyword>
<feature type="domain" description="MYND-type" evidence="19">
    <location>
        <begin position="1093"/>
        <end position="1138"/>
    </location>
</feature>
<keyword evidence="6" id="KW-0812">Transmembrane</keyword>
<evidence type="ECO:0000256" key="6">
    <source>
        <dbReference type="ARBA" id="ARBA00022692"/>
    </source>
</evidence>
<keyword evidence="8 17" id="KW-0863">Zinc-finger</keyword>
<evidence type="ECO:0000259" key="19">
    <source>
        <dbReference type="PROSITE" id="PS50865"/>
    </source>
</evidence>
<keyword evidence="21" id="KW-1185">Reference proteome</keyword>
<evidence type="ECO:0000256" key="11">
    <source>
        <dbReference type="ARBA" id="ARBA00022946"/>
    </source>
</evidence>
<feature type="compositionally biased region" description="Low complexity" evidence="18">
    <location>
        <begin position="23"/>
        <end position="37"/>
    </location>
</feature>
<comment type="subcellular location">
    <subcellularLocation>
        <location evidence="1">Plastid</location>
        <location evidence="1">Chloroplast membrane</location>
        <topology evidence="1">Multi-pass membrane protein</topology>
    </subcellularLocation>
</comment>
<evidence type="ECO:0000256" key="2">
    <source>
        <dbReference type="ARBA" id="ARBA00010794"/>
    </source>
</evidence>
<dbReference type="SUPFAM" id="SSF144232">
    <property type="entry name" value="HIT/MYND zinc finger-like"/>
    <property type="match status" value="1"/>
</dbReference>
<sequence>MPRGKPSQSGGKAAHSSGRERGSASAAPAAVRLSAGSPLDHTVTKLRRVGATVDRLFPSSPSSASADGYEGCDPSWQALPAREVEDLARDLDALDERFDDLSTAYRKKGTLAAKSELINAVNAVLALDQGAAAMTLLRLTVLAVRMPWQQATPGGSGSGGVGSSRVTQLLREAVSCALRLASVLMLPADGRNPPQQQPQSAAAASAPPQLHLHLLTEFAHRLIRAQSLQAAAQQLAAAADQLAALPAGAVGPAEMRQRAGGLLTDTLQLVEGLSALTFGRMEGPGGRRLPRQVHQLPVAPHSYAVELAAALAESNVLEHAARLLMGLARSSPGASLRSSQGTGRGRSKSKSAANPPASSADKIVGPAALPLIHVYASVYSDRAPPGSSLRRQLEHIKRGQCANFTVLVHGLAALVMADGGPTYGIPADLLARLPLWWTSDVAHEPSPQLMYVGRLHPPAVLAFISAVSYSREASQLSRRAARCLALRWVRLAVTTAKYDAAAAASELQLGAAGSSSSAEPASASTSASTSAVQPRQTALLLNQESTAGVAVWGLSCALDNLPATRRQSEEGRGAAASGSAAYVAEAAEWWRLALEAAQHAMMGADKAKLQQMGGLLAAPLTGAGLSSSPAAPSAEVQAALAGELLPGLEALLRRAGREASQSPGPQREIAQGLIRGLLATGVQLGLGPLLAHGEPRQAAALLTTLTKLLRRVPSESDHVFNRGVVDLTTSCLGTLLGHLGDWVEVGCVAAGGDQQHQQQQQQQHPLELRPQLSAATAQLGLMLSYAACEWLPLLHGLLGESTRRHVRSDSVGLNFMQFVLLQWLLLLMTGVCMDECAASSGPGGSGTGGGADGGGGSGGGGGASERSAPDGGELPGSDPGSCHTGSGAFSGGTGRAARGWRHFLTEELGAGELLGRMLRRVEHSVDAAKADTAVLVSMVSACCLLTAACPEEVILRPAASGGGGAAAAAAGGGQSRGGPWSRKALRSLHSELLRRGQVRRPGAADLLKVLEEVEAARCRGSGAAAAAGEGSDDAEGCLGGGARLDIRGHPALVWMRRAALNVENCNLQLLRALTPPEEARRRVLLLPLPACANPACTRLEGDSEAAVALRACGGCGAVSYCCKECQTAHWRAGHKVACAVRRSW</sequence>
<feature type="region of interest" description="Disordered" evidence="18">
    <location>
        <begin position="839"/>
        <end position="888"/>
    </location>
</feature>
<keyword evidence="11" id="KW-0809">Transit peptide</keyword>
<feature type="compositionally biased region" description="Low complexity" evidence="18">
    <location>
        <begin position="350"/>
        <end position="360"/>
    </location>
</feature>
<dbReference type="GO" id="GO:0008270">
    <property type="term" value="F:zinc ion binding"/>
    <property type="evidence" value="ECO:0007669"/>
    <property type="project" value="UniProtKB-KW"/>
</dbReference>
<keyword evidence="7" id="KW-0479">Metal-binding</keyword>
<organism evidence="20 21">
    <name type="scientific">Pleodorina starrii</name>
    <dbReference type="NCBI Taxonomy" id="330485"/>
    <lineage>
        <taxon>Eukaryota</taxon>
        <taxon>Viridiplantae</taxon>
        <taxon>Chlorophyta</taxon>
        <taxon>core chlorophytes</taxon>
        <taxon>Chlorophyceae</taxon>
        <taxon>CS clade</taxon>
        <taxon>Chlamydomonadales</taxon>
        <taxon>Volvocaceae</taxon>
        <taxon>Pleodorina</taxon>
    </lineage>
</organism>
<evidence type="ECO:0000256" key="8">
    <source>
        <dbReference type="ARBA" id="ARBA00022771"/>
    </source>
</evidence>
<evidence type="ECO:0000256" key="15">
    <source>
        <dbReference type="ARBA" id="ARBA00039024"/>
    </source>
</evidence>
<dbReference type="EMBL" id="BRXU01000016">
    <property type="protein sequence ID" value="GLC56733.1"/>
    <property type="molecule type" value="Genomic_DNA"/>
</dbReference>
<comment type="pathway">
    <text evidence="14">Cofactor biosynthesis; tocopherol biosynthesis.</text>
</comment>